<comment type="caution">
    <text evidence="1">The sequence shown here is derived from an EMBL/GenBank/DDBJ whole genome shotgun (WGS) entry which is preliminary data.</text>
</comment>
<protein>
    <submittedName>
        <fullName evidence="1">Uncharacterized protein</fullName>
    </submittedName>
</protein>
<sequence length="909" mass="100410">MAVYYKFKSAKDYDSISIDGHFISVGNLKEKIFESKQLGRGTDFDLVVTNAQTNEEYLDESMLIPKNTSVLIRRVPGRPRMPIVTAPVPEPDEPNIENQSEDVQTVRSGFIGVDSSAMKYPDDSEWDEFGNDLYAIPESLSVQSTNAVPDAPPSSKIDEDSKIKALIETPALDWQRQSSDGFGAGRGFGRGMGGRTMGGRGFGRGGMERKTPPQGYVCHRCKVPGHFIQHCPTNGDPNYDIKRVKPPTGIPKSMLMATPDGSYALPSGVVAVLKPNEAAFEKEIEGLPSTRPVGDLPPELHCPLCKEVMKDAVLTSKCCFTSFCDRCIRDYIISKSMCVCGAANVLADDLLPNKTLRDTINRILESNNSSAENGGSAFQVQDMESRNPQPKVPSPTQSVASKGEQMPAPAAQKEEVLRLPEVTEEAKSHGALHQTLEKLPVPKGADFSAATHESASVKEPASQCSAPLVDEEVHQKPVSGEAAKKKKKKKVRMPLNAAEMQWRAAQDLAAENYMMPMAPAPYNPYWTGIQPGMEGFMPPYPGAVPYMGFGMGPLDMPFGGVIPQDPFAGQGCMMPFGGLPQRDLADFGMGFNAGPPLMSREEFEARKADVKRKREIERRGEGRQLPKDRDVGREVSSSVDISLMKSKSKAVPPPSGSEHQHHRNRSERPSPDRRSRDPEPPRPSSKRKSSDYDYEYDDHKRHRSHRDEHHSEDHHYPHRDYTDDRRHRERDHHRSSRSSRAEPSSKPTSKPSPEPPAAQASSKLSSEAEKRQKASVFSRISFPAEELAAAAAASKKRKTSSSSDAAAATASANYKSTTSNGYYEDHKPSSGSRKSAAPAAATVDNDSSDDDRHFKRRPSRYELSPQADAAAEPRGSRERERETGRERERERERVKEKDVRGYSSKHRKI</sequence>
<accession>A0ACC0A4K0</accession>
<organism evidence="1 2">
    <name type="scientific">Catharanthus roseus</name>
    <name type="common">Madagascar periwinkle</name>
    <name type="synonym">Vinca rosea</name>
    <dbReference type="NCBI Taxonomy" id="4058"/>
    <lineage>
        <taxon>Eukaryota</taxon>
        <taxon>Viridiplantae</taxon>
        <taxon>Streptophyta</taxon>
        <taxon>Embryophyta</taxon>
        <taxon>Tracheophyta</taxon>
        <taxon>Spermatophyta</taxon>
        <taxon>Magnoliopsida</taxon>
        <taxon>eudicotyledons</taxon>
        <taxon>Gunneridae</taxon>
        <taxon>Pentapetalae</taxon>
        <taxon>asterids</taxon>
        <taxon>lamiids</taxon>
        <taxon>Gentianales</taxon>
        <taxon>Apocynaceae</taxon>
        <taxon>Rauvolfioideae</taxon>
        <taxon>Vinceae</taxon>
        <taxon>Catharanthinae</taxon>
        <taxon>Catharanthus</taxon>
    </lineage>
</organism>
<gene>
    <name evidence="1" type="ORF">M9H77_32921</name>
</gene>
<reference evidence="2" key="1">
    <citation type="journal article" date="2023" name="Nat. Plants">
        <title>Single-cell RNA sequencing provides a high-resolution roadmap for understanding the multicellular compartmentation of specialized metabolism.</title>
        <authorList>
            <person name="Sun S."/>
            <person name="Shen X."/>
            <person name="Li Y."/>
            <person name="Li Y."/>
            <person name="Wang S."/>
            <person name="Li R."/>
            <person name="Zhang H."/>
            <person name="Shen G."/>
            <person name="Guo B."/>
            <person name="Wei J."/>
            <person name="Xu J."/>
            <person name="St-Pierre B."/>
            <person name="Chen S."/>
            <person name="Sun C."/>
        </authorList>
    </citation>
    <scope>NUCLEOTIDE SEQUENCE [LARGE SCALE GENOMIC DNA]</scope>
</reference>
<evidence type="ECO:0000313" key="2">
    <source>
        <dbReference type="Proteomes" id="UP001060085"/>
    </source>
</evidence>
<evidence type="ECO:0000313" key="1">
    <source>
        <dbReference type="EMBL" id="KAI5655734.1"/>
    </source>
</evidence>
<dbReference type="Proteomes" id="UP001060085">
    <property type="component" value="Linkage Group LG07"/>
</dbReference>
<keyword evidence="2" id="KW-1185">Reference proteome</keyword>
<name>A0ACC0A4K0_CATRO</name>
<proteinExistence type="predicted"/>
<dbReference type="EMBL" id="CM044707">
    <property type="protein sequence ID" value="KAI5655734.1"/>
    <property type="molecule type" value="Genomic_DNA"/>
</dbReference>